<evidence type="ECO:0000313" key="3">
    <source>
        <dbReference type="Proteomes" id="UP001589707"/>
    </source>
</evidence>
<evidence type="ECO:0000313" key="2">
    <source>
        <dbReference type="EMBL" id="MFB9778021.1"/>
    </source>
</evidence>
<organism evidence="2 3">
    <name type="scientific">Brevibacterium otitidis</name>
    <dbReference type="NCBI Taxonomy" id="53364"/>
    <lineage>
        <taxon>Bacteria</taxon>
        <taxon>Bacillati</taxon>
        <taxon>Actinomycetota</taxon>
        <taxon>Actinomycetes</taxon>
        <taxon>Micrococcales</taxon>
        <taxon>Brevibacteriaceae</taxon>
        <taxon>Brevibacterium</taxon>
    </lineage>
</organism>
<feature type="region of interest" description="Disordered" evidence="1">
    <location>
        <begin position="23"/>
        <end position="136"/>
    </location>
</feature>
<dbReference type="RefSeq" id="WP_376842036.1">
    <property type="nucleotide sequence ID" value="NZ_JBHMAU010000133.1"/>
</dbReference>
<sequence length="207" mass="21570">MIHRTALTTSALAVSAALILSGCTGDDAPESEESTAAETAAAEDEETQDADGADQTAYGELVEGFPEVIKPLEEGEIVSSTFSPAADTAADEEKPDEENPDEQSEAAADEEAEGDEKSEDDGAAGERVSVSLVQQSPQSAEDILKFYTDSLKDAGFETVGDAEKHEDTVTQAFHNTDNDQTLSLTVGPSPDGEGDTQQVTLGGVVAR</sequence>
<feature type="compositionally biased region" description="Polar residues" evidence="1">
    <location>
        <begin position="174"/>
        <end position="186"/>
    </location>
</feature>
<feature type="compositionally biased region" description="Acidic residues" evidence="1">
    <location>
        <begin position="89"/>
        <end position="123"/>
    </location>
</feature>
<comment type="caution">
    <text evidence="2">The sequence shown here is derived from an EMBL/GenBank/DDBJ whole genome shotgun (WGS) entry which is preliminary data.</text>
</comment>
<proteinExistence type="predicted"/>
<protein>
    <recommendedName>
        <fullName evidence="4">LytR cell envelope-related transcriptional attenuator</fullName>
    </recommendedName>
</protein>
<feature type="region of interest" description="Disordered" evidence="1">
    <location>
        <begin position="174"/>
        <end position="207"/>
    </location>
</feature>
<keyword evidence="3" id="KW-1185">Reference proteome</keyword>
<feature type="compositionally biased region" description="Acidic residues" evidence="1">
    <location>
        <begin position="27"/>
        <end position="52"/>
    </location>
</feature>
<evidence type="ECO:0000256" key="1">
    <source>
        <dbReference type="SAM" id="MobiDB-lite"/>
    </source>
</evidence>
<evidence type="ECO:0008006" key="4">
    <source>
        <dbReference type="Google" id="ProtNLM"/>
    </source>
</evidence>
<name>A0ABV5X7H7_9MICO</name>
<dbReference type="Proteomes" id="UP001589707">
    <property type="component" value="Unassembled WGS sequence"/>
</dbReference>
<dbReference type="PROSITE" id="PS51257">
    <property type="entry name" value="PROKAR_LIPOPROTEIN"/>
    <property type="match status" value="1"/>
</dbReference>
<reference evidence="2 3" key="1">
    <citation type="submission" date="2024-09" db="EMBL/GenBank/DDBJ databases">
        <authorList>
            <person name="Sun Q."/>
            <person name="Mori K."/>
        </authorList>
    </citation>
    <scope>NUCLEOTIDE SEQUENCE [LARGE SCALE GENOMIC DNA]</scope>
    <source>
        <strain evidence="2 3">JCM 11683</strain>
    </source>
</reference>
<gene>
    <name evidence="2" type="ORF">ACFFN1_16710</name>
</gene>
<feature type="compositionally biased region" description="Low complexity" evidence="1">
    <location>
        <begin position="125"/>
        <end position="136"/>
    </location>
</feature>
<dbReference type="EMBL" id="JBHMAU010000133">
    <property type="protein sequence ID" value="MFB9778021.1"/>
    <property type="molecule type" value="Genomic_DNA"/>
</dbReference>
<accession>A0ABV5X7H7</accession>